<evidence type="ECO:0000256" key="4">
    <source>
        <dbReference type="SAM" id="SignalP"/>
    </source>
</evidence>
<name>A0ABZ1C9X9_9BACT</name>
<evidence type="ECO:0000259" key="6">
    <source>
        <dbReference type="Pfam" id="PF02836"/>
    </source>
</evidence>
<dbReference type="InterPro" id="IPR008979">
    <property type="entry name" value="Galactose-bd-like_sf"/>
</dbReference>
<dbReference type="PRINTS" id="PR00132">
    <property type="entry name" value="GLHYDRLASE2"/>
</dbReference>
<dbReference type="InterPro" id="IPR032311">
    <property type="entry name" value="DUF4982"/>
</dbReference>
<accession>A0ABZ1C9X9</accession>
<keyword evidence="4" id="KW-0732">Signal</keyword>
<keyword evidence="2" id="KW-0378">Hydrolase</keyword>
<dbReference type="Gene3D" id="3.20.20.80">
    <property type="entry name" value="Glycosidases"/>
    <property type="match status" value="1"/>
</dbReference>
<evidence type="ECO:0000256" key="2">
    <source>
        <dbReference type="ARBA" id="ARBA00022801"/>
    </source>
</evidence>
<evidence type="ECO:0000313" key="11">
    <source>
        <dbReference type="Proteomes" id="UP000738431"/>
    </source>
</evidence>
<dbReference type="Gene3D" id="2.60.40.10">
    <property type="entry name" value="Immunoglobulins"/>
    <property type="match status" value="2"/>
</dbReference>
<dbReference type="InterPro" id="IPR051913">
    <property type="entry name" value="GH2_Domain-Containing"/>
</dbReference>
<sequence length="1301" mass="142781">MKSLCLTVAILLLALTATAAPRVTRDLNSDWRSFAADTGTPMPAGALEATFDDSAWTTVDTPHNWDRYEGFRQLKHGDRHGTAWYRRTFSVTADDLAPDRRVWLFFEGVGSYATVWVNGQLVGTHAGGLTTFTLDATSAAHVGDDNLLVVQAEHPVGIRDLPWVCGGSERAYGFSEGTQPFGIFRPVHLVVTDAVRIDPFGLHIWNDESANADSATLHLTAEVTNHSDQARRLLIEARVYDPAGNSLGSVRTSLERAPNSSGRFEFPELPMTQPQLWSLDTPVLYTVEVSLYDTTEPARLRDRDSTPFGIRTIRWPRAEEADGRFYLNGEPVFLNGTCDYEHLLGNSHAFSDAQIDARAAMMRAAGYNAFRDAHHPHNLRFNQHWDREGLLWWTQFGAHCWFDNDAFRANFKTLLRDWVRERRNSPSLVLYGLQNESHVPADFAAECTAIIRELDPTSPTQRLVTTCNGGEGTDWNVPQNWTGTYGGDPQLYADDLRASRLFGEYGAWRSLGLHDAAGYDIAGPLSEERMTTLMETKVRLGEAASESAAGHFHWPFTTHMNPGRHFGANGEQLFDGIRPLDHIGPANNKGVMTIWGEPADAFYMYRSHFADPATDPMVYLPLHTWPDRWTAPTDASGPIVVYSNCDEVELFNDLGTHSLGIRRRGEFGTPFRWDDVPVHYNVLYAEGRVNGQVVARDLVRLHHLPDAPAFKVAQLTDALSAASAETPRPNRHYFYRVNCGGPDYTDRFGATWSADRDLSPGDRWGSLSWAHAFDNLDPRFGSQRHTTNPITDTAHDALYQSYRYGRDELGWDFTVPSGPVEVELHFIEPWYGIGGGDATGWRLFDIALNDTTVATDLDLFATAGPDRAVVRRFPVEVGADRKLTIRFPRVAAGQAVISAIAISTAADSAAATATLPPPPPPALEVVRADSGQLQGGLDTGRSVSPTDIRTFARLPGKLLESSWLALSGDTATLRVRRDTVVFATFAFPGSRATTDSLDLAGAAPVTLPLWRGRIEAGDTVDFSGDGVLFFAPERAPAAAQFLELASASTAWTAVGHLQLGASVRGVNGPTLLRLPQNLSDGDLVRAVSAAATGPLQLRALDFLEVHAVPLGDTAPVWFETWQDSRAQVTIDGRAPIALRRLRLDSGATLELPASPDRPYALIARAVRPATSVEPEKVTRDGAAELVTRTDSSTALLLPVATTSAVEWPLELGAGDRYGLVFSYQHAYPEALTGTLLILDRDGAELRRDPISFDPTGVPSSDLTWSIHRTRTGRSLNAGSYRLRLELDQPSASLLLGALLIE</sequence>
<evidence type="ECO:0000256" key="3">
    <source>
        <dbReference type="ARBA" id="ARBA00023295"/>
    </source>
</evidence>
<comment type="similarity">
    <text evidence="1">Belongs to the glycosyl hydrolase 2 family.</text>
</comment>
<dbReference type="InterPro" id="IPR006104">
    <property type="entry name" value="Glyco_hydro_2_N"/>
</dbReference>
<feature type="domain" description="Glycoside hydrolase family 2 immunoglobulin-like beta-sandwich" evidence="5">
    <location>
        <begin position="207"/>
        <end position="311"/>
    </location>
</feature>
<dbReference type="InterPro" id="IPR006103">
    <property type="entry name" value="Glyco_hydro_2_cat"/>
</dbReference>
<dbReference type="Pfam" id="PF11721">
    <property type="entry name" value="Malectin"/>
    <property type="match status" value="1"/>
</dbReference>
<feature type="domain" description="DUF4982" evidence="9">
    <location>
        <begin position="638"/>
        <end position="694"/>
    </location>
</feature>
<organism evidence="10 11">
    <name type="scientific">Actomonas aquatica</name>
    <dbReference type="NCBI Taxonomy" id="2866162"/>
    <lineage>
        <taxon>Bacteria</taxon>
        <taxon>Pseudomonadati</taxon>
        <taxon>Verrucomicrobiota</taxon>
        <taxon>Opitutia</taxon>
        <taxon>Opitutales</taxon>
        <taxon>Opitutaceae</taxon>
        <taxon>Actomonas</taxon>
    </lineage>
</organism>
<dbReference type="PANTHER" id="PTHR42732:SF1">
    <property type="entry name" value="BETA-MANNOSIDASE"/>
    <property type="match status" value="1"/>
</dbReference>
<gene>
    <name evidence="10" type="ORF">K1X11_002585</name>
</gene>
<dbReference type="SUPFAM" id="SSF49785">
    <property type="entry name" value="Galactose-binding domain-like"/>
    <property type="match status" value="1"/>
</dbReference>
<dbReference type="InterPro" id="IPR017853">
    <property type="entry name" value="GH"/>
</dbReference>
<dbReference type="Pfam" id="PF02837">
    <property type="entry name" value="Glyco_hydro_2_N"/>
    <property type="match status" value="1"/>
</dbReference>
<feature type="domain" description="Malectin" evidence="8">
    <location>
        <begin position="735"/>
        <end position="899"/>
    </location>
</feature>
<dbReference type="InterPro" id="IPR036156">
    <property type="entry name" value="Beta-gal/glucu_dom_sf"/>
</dbReference>
<reference evidence="10 11" key="2">
    <citation type="submission" date="2023-12" db="EMBL/GenBank/DDBJ databases">
        <title>Description of an unclassified Opitutus bacterium of Verrucomicrobiota.</title>
        <authorList>
            <person name="Zhang D.-F."/>
        </authorList>
    </citation>
    <scope>NUCLEOTIDE SEQUENCE [LARGE SCALE GENOMIC DNA]</scope>
    <source>
        <strain evidence="10 11">WL0086</strain>
    </source>
</reference>
<keyword evidence="11" id="KW-1185">Reference proteome</keyword>
<feature type="chain" id="PRO_5045781109" evidence="4">
    <location>
        <begin position="20"/>
        <end position="1301"/>
    </location>
</feature>
<evidence type="ECO:0000259" key="8">
    <source>
        <dbReference type="Pfam" id="PF11721"/>
    </source>
</evidence>
<protein>
    <submittedName>
        <fullName evidence="10">Malectin domain-containing carbohydrate-binding protein</fullName>
    </submittedName>
</protein>
<dbReference type="Pfam" id="PF02836">
    <property type="entry name" value="Glyco_hydro_2_C"/>
    <property type="match status" value="1"/>
</dbReference>
<keyword evidence="3" id="KW-0326">Glycosidase</keyword>
<dbReference type="InterPro" id="IPR006102">
    <property type="entry name" value="Ig-like_GH2"/>
</dbReference>
<evidence type="ECO:0000313" key="10">
    <source>
        <dbReference type="EMBL" id="WRQ88276.1"/>
    </source>
</evidence>
<dbReference type="EMBL" id="CP139781">
    <property type="protein sequence ID" value="WRQ88276.1"/>
    <property type="molecule type" value="Genomic_DNA"/>
</dbReference>
<evidence type="ECO:0000259" key="7">
    <source>
        <dbReference type="Pfam" id="PF02837"/>
    </source>
</evidence>
<dbReference type="Proteomes" id="UP000738431">
    <property type="component" value="Chromosome"/>
</dbReference>
<dbReference type="InterPro" id="IPR021720">
    <property type="entry name" value="Malectin_dom"/>
</dbReference>
<feature type="domain" description="Glycoside hydrolase family 2 catalytic" evidence="6">
    <location>
        <begin position="322"/>
        <end position="460"/>
    </location>
</feature>
<dbReference type="Pfam" id="PF16355">
    <property type="entry name" value="DUF4982"/>
    <property type="match status" value="1"/>
</dbReference>
<dbReference type="InterPro" id="IPR006101">
    <property type="entry name" value="Glyco_hydro_2"/>
</dbReference>
<dbReference type="PANTHER" id="PTHR42732">
    <property type="entry name" value="BETA-GALACTOSIDASE"/>
    <property type="match status" value="1"/>
</dbReference>
<feature type="domain" description="Glycosyl hydrolases family 2 sugar binding" evidence="7">
    <location>
        <begin position="78"/>
        <end position="150"/>
    </location>
</feature>
<dbReference type="SUPFAM" id="SSF49303">
    <property type="entry name" value="beta-Galactosidase/glucuronidase domain"/>
    <property type="match status" value="1"/>
</dbReference>
<evidence type="ECO:0000259" key="5">
    <source>
        <dbReference type="Pfam" id="PF00703"/>
    </source>
</evidence>
<dbReference type="Gene3D" id="2.60.120.260">
    <property type="entry name" value="Galactose-binding domain-like"/>
    <property type="match status" value="1"/>
</dbReference>
<reference evidence="10 11" key="1">
    <citation type="submission" date="2021-08" db="EMBL/GenBank/DDBJ databases">
        <authorList>
            <person name="Zhang D."/>
            <person name="Zhang A."/>
            <person name="Wang L."/>
        </authorList>
    </citation>
    <scope>NUCLEOTIDE SEQUENCE [LARGE SCALE GENOMIC DNA]</scope>
    <source>
        <strain evidence="10 11">WL0086</strain>
    </source>
</reference>
<evidence type="ECO:0000256" key="1">
    <source>
        <dbReference type="ARBA" id="ARBA00007401"/>
    </source>
</evidence>
<dbReference type="Gene3D" id="2.60.120.430">
    <property type="entry name" value="Galactose-binding lectin"/>
    <property type="match status" value="1"/>
</dbReference>
<proteinExistence type="inferred from homology"/>
<feature type="signal peptide" evidence="4">
    <location>
        <begin position="1"/>
        <end position="19"/>
    </location>
</feature>
<dbReference type="RefSeq" id="WP_221032397.1">
    <property type="nucleotide sequence ID" value="NZ_CP139781.1"/>
</dbReference>
<dbReference type="Pfam" id="PF00703">
    <property type="entry name" value="Glyco_hydro_2"/>
    <property type="match status" value="1"/>
</dbReference>
<dbReference type="InterPro" id="IPR013783">
    <property type="entry name" value="Ig-like_fold"/>
</dbReference>
<evidence type="ECO:0000259" key="9">
    <source>
        <dbReference type="Pfam" id="PF16355"/>
    </source>
</evidence>
<dbReference type="SUPFAM" id="SSF51445">
    <property type="entry name" value="(Trans)glycosidases"/>
    <property type="match status" value="1"/>
</dbReference>